<feature type="transmembrane region" description="Helical" evidence="8">
    <location>
        <begin position="189"/>
        <end position="209"/>
    </location>
</feature>
<feature type="transmembrane region" description="Helical" evidence="8">
    <location>
        <begin position="303"/>
        <end position="324"/>
    </location>
</feature>
<comment type="subcellular location">
    <subcellularLocation>
        <location evidence="1">Membrane</location>
        <topology evidence="1">Multi-pass membrane protein</topology>
    </subcellularLocation>
</comment>
<feature type="transmembrane region" description="Helical" evidence="8">
    <location>
        <begin position="438"/>
        <end position="462"/>
    </location>
</feature>
<evidence type="ECO:0000256" key="7">
    <source>
        <dbReference type="SAM" id="MobiDB-lite"/>
    </source>
</evidence>
<protein>
    <submittedName>
        <fullName evidence="9">Siderophore iron transporter mirB</fullName>
    </submittedName>
</protein>
<dbReference type="GO" id="GO:0005886">
    <property type="term" value="C:plasma membrane"/>
    <property type="evidence" value="ECO:0007669"/>
    <property type="project" value="TreeGrafter"/>
</dbReference>
<name>A0A9P7YIJ5_9HELO</name>
<evidence type="ECO:0000313" key="10">
    <source>
        <dbReference type="Proteomes" id="UP000824998"/>
    </source>
</evidence>
<feature type="transmembrane region" description="Helical" evidence="8">
    <location>
        <begin position="412"/>
        <end position="432"/>
    </location>
</feature>
<proteinExistence type="inferred from homology"/>
<gene>
    <name evidence="9" type="ORF">BJ875DRAFT_401487</name>
</gene>
<feature type="transmembrane region" description="Helical" evidence="8">
    <location>
        <begin position="474"/>
        <end position="499"/>
    </location>
</feature>
<evidence type="ECO:0000256" key="6">
    <source>
        <dbReference type="ARBA" id="ARBA00023136"/>
    </source>
</evidence>
<dbReference type="SUPFAM" id="SSF103473">
    <property type="entry name" value="MFS general substrate transporter"/>
    <property type="match status" value="2"/>
</dbReference>
<dbReference type="Gene3D" id="1.20.1250.20">
    <property type="entry name" value="MFS general substrate transporter like domains"/>
    <property type="match status" value="2"/>
</dbReference>
<feature type="transmembrane region" description="Helical" evidence="8">
    <location>
        <begin position="552"/>
        <end position="571"/>
    </location>
</feature>
<reference evidence="9" key="1">
    <citation type="journal article" date="2021" name="IMA Fungus">
        <title>Genomic characterization of three marine fungi, including Emericellopsis atlantica sp. nov. with signatures of a generalist lifestyle and marine biomass degradation.</title>
        <authorList>
            <person name="Hagestad O.C."/>
            <person name="Hou L."/>
            <person name="Andersen J.H."/>
            <person name="Hansen E.H."/>
            <person name="Altermark B."/>
            <person name="Li C."/>
            <person name="Kuhnert E."/>
            <person name="Cox R.J."/>
            <person name="Crous P.W."/>
            <person name="Spatafora J.W."/>
            <person name="Lail K."/>
            <person name="Amirebrahimi M."/>
            <person name="Lipzen A."/>
            <person name="Pangilinan J."/>
            <person name="Andreopoulos W."/>
            <person name="Hayes R.D."/>
            <person name="Ng V."/>
            <person name="Grigoriev I.V."/>
            <person name="Jackson S.A."/>
            <person name="Sutton T.D.S."/>
            <person name="Dobson A.D.W."/>
            <person name="Rama T."/>
        </authorList>
    </citation>
    <scope>NUCLEOTIDE SEQUENCE</scope>
    <source>
        <strain evidence="9">TRa018bII</strain>
    </source>
</reference>
<evidence type="ECO:0000256" key="4">
    <source>
        <dbReference type="ARBA" id="ARBA00022692"/>
    </source>
</evidence>
<feature type="transmembrane region" description="Helical" evidence="8">
    <location>
        <begin position="133"/>
        <end position="150"/>
    </location>
</feature>
<evidence type="ECO:0000256" key="2">
    <source>
        <dbReference type="ARBA" id="ARBA00008335"/>
    </source>
</evidence>
<dbReference type="OrthoDB" id="4078873at2759"/>
<dbReference type="InterPro" id="IPR036259">
    <property type="entry name" value="MFS_trans_sf"/>
</dbReference>
<keyword evidence="5 8" id="KW-1133">Transmembrane helix</keyword>
<dbReference type="EMBL" id="MU251470">
    <property type="protein sequence ID" value="KAG9234231.1"/>
    <property type="molecule type" value="Genomic_DNA"/>
</dbReference>
<evidence type="ECO:0000313" key="9">
    <source>
        <dbReference type="EMBL" id="KAG9234231.1"/>
    </source>
</evidence>
<feature type="compositionally biased region" description="Basic and acidic residues" evidence="7">
    <location>
        <begin position="33"/>
        <end position="43"/>
    </location>
</feature>
<evidence type="ECO:0000256" key="1">
    <source>
        <dbReference type="ARBA" id="ARBA00004141"/>
    </source>
</evidence>
<feature type="transmembrane region" description="Helical" evidence="8">
    <location>
        <begin position="59"/>
        <end position="78"/>
    </location>
</feature>
<feature type="transmembrane region" description="Helical" evidence="8">
    <location>
        <begin position="221"/>
        <end position="246"/>
    </location>
</feature>
<feature type="transmembrane region" description="Helical" evidence="8">
    <location>
        <begin position="162"/>
        <end position="180"/>
    </location>
</feature>
<keyword evidence="4 8" id="KW-0812">Transmembrane</keyword>
<dbReference type="FunFam" id="1.20.1250.20:FF:000284">
    <property type="entry name" value="Siderophore iron transporter mirB"/>
    <property type="match status" value="1"/>
</dbReference>
<organism evidence="9 10">
    <name type="scientific">Amylocarpus encephaloides</name>
    <dbReference type="NCBI Taxonomy" id="45428"/>
    <lineage>
        <taxon>Eukaryota</taxon>
        <taxon>Fungi</taxon>
        <taxon>Dikarya</taxon>
        <taxon>Ascomycota</taxon>
        <taxon>Pezizomycotina</taxon>
        <taxon>Leotiomycetes</taxon>
        <taxon>Helotiales</taxon>
        <taxon>Helotiales incertae sedis</taxon>
        <taxon>Amylocarpus</taxon>
    </lineage>
</organism>
<sequence length="587" mass="64090">MDLKGRDEGVTDANIVPASSDIEKSVPVNQDSASEKSSDDEISKELQPGVQKAEATASVWSKSHLYTAYVFIWIIYFVDSMQQNVTGQLSPYVTSSFQYHSLTAATSIMSSIIGGLTTLPLSKILDIWGRPQGFILMVFTMTVGLIMMAACQNVQTYAAAQVFYWVGYVGVGYCISIFIADTSSLKSRGFAYAFVSSPYIITVWIGGPIAESILGGIGFRWGFGIFAIITPVMCLPLFALFTWNYSKAKKSGVLQLSSSGRTTLQSCIHYAIEFDLIGLLLIISGMSLFLLPFSLYSYQGEGWRSPMIICMLVFGVVFLVLFGLHEKYTAKVTFIPFDLLTDRTVLGAYILAGVLFIEFYIWNSYFTSFLQVVNGLNITQTSYISNIYSIGSCFWSLIVGAAIRYTGRFKWIAVYFGVPITILGVGLMIQFRAPGVNIGYIIMCQIFIAFGGGALVICEQIAAMAACPSHQTLAVVLAVEGMFSSIGGAIGSSVSTAIWTSVFPKQLGIHLPAEAQSNLTTIYESLIVQLSYAEGTPIRDAIIVSYGEAQKLMLIAATAILVLAIPSVIVWRNINVKEHKQVKGMVF</sequence>
<feature type="region of interest" description="Disordered" evidence="7">
    <location>
        <begin position="1"/>
        <end position="43"/>
    </location>
</feature>
<keyword evidence="10" id="KW-1185">Reference proteome</keyword>
<evidence type="ECO:0000256" key="8">
    <source>
        <dbReference type="SAM" id="Phobius"/>
    </source>
</evidence>
<dbReference type="InterPro" id="IPR011701">
    <property type="entry name" value="MFS"/>
</dbReference>
<dbReference type="Proteomes" id="UP000824998">
    <property type="component" value="Unassembled WGS sequence"/>
</dbReference>
<dbReference type="PANTHER" id="PTHR23501:SF3">
    <property type="entry name" value="MAJOR FACILITATOR SUPERFAMILY (MFS) PROFILE DOMAIN-CONTAINING PROTEIN"/>
    <property type="match status" value="1"/>
</dbReference>
<dbReference type="GO" id="GO:0022857">
    <property type="term" value="F:transmembrane transporter activity"/>
    <property type="evidence" value="ECO:0007669"/>
    <property type="project" value="InterPro"/>
</dbReference>
<dbReference type="Pfam" id="PF07690">
    <property type="entry name" value="MFS_1"/>
    <property type="match status" value="1"/>
</dbReference>
<dbReference type="AlphaFoldDB" id="A0A9P7YIJ5"/>
<feature type="transmembrane region" description="Helical" evidence="8">
    <location>
        <begin position="267"/>
        <end position="291"/>
    </location>
</feature>
<comment type="caution">
    <text evidence="9">The sequence shown here is derived from an EMBL/GenBank/DDBJ whole genome shotgun (WGS) entry which is preliminary data.</text>
</comment>
<feature type="transmembrane region" description="Helical" evidence="8">
    <location>
        <begin position="345"/>
        <end position="363"/>
    </location>
</feature>
<keyword evidence="3" id="KW-0813">Transport</keyword>
<comment type="similarity">
    <text evidence="2">Belongs to the major facilitator superfamily.</text>
</comment>
<evidence type="ECO:0000256" key="5">
    <source>
        <dbReference type="ARBA" id="ARBA00022989"/>
    </source>
</evidence>
<accession>A0A9P7YIJ5</accession>
<dbReference type="PANTHER" id="PTHR23501">
    <property type="entry name" value="MAJOR FACILITATOR SUPERFAMILY"/>
    <property type="match status" value="1"/>
</dbReference>
<keyword evidence="6 8" id="KW-0472">Membrane</keyword>
<feature type="transmembrane region" description="Helical" evidence="8">
    <location>
        <begin position="98"/>
        <end position="121"/>
    </location>
</feature>
<evidence type="ECO:0000256" key="3">
    <source>
        <dbReference type="ARBA" id="ARBA00022448"/>
    </source>
</evidence>
<feature type="transmembrane region" description="Helical" evidence="8">
    <location>
        <begin position="383"/>
        <end position="405"/>
    </location>
</feature>